<proteinExistence type="predicted"/>
<dbReference type="RefSeq" id="WP_052844655.1">
    <property type="nucleotide sequence ID" value="NZ_CP011542.1"/>
</dbReference>
<dbReference type="SUPFAM" id="SSF103032">
    <property type="entry name" value="Hypothetical protein YwqG"/>
    <property type="match status" value="1"/>
</dbReference>
<dbReference type="Pfam" id="PF09234">
    <property type="entry name" value="DUF1963"/>
    <property type="match status" value="1"/>
</dbReference>
<evidence type="ECO:0000313" key="2">
    <source>
        <dbReference type="Proteomes" id="UP000035199"/>
    </source>
</evidence>
<reference evidence="1 2" key="1">
    <citation type="journal article" date="2015" name="Genome Announc.">
        <title>Complete Genome Sequence of the Type Strain Corynebacterium mustelae DSM 45274, Isolated from Various Tissues of a Male Ferret with Lethal Sepsis.</title>
        <authorList>
            <person name="Ruckert C."/>
            <person name="Eimer J."/>
            <person name="Winkler A."/>
            <person name="Tauch A."/>
        </authorList>
    </citation>
    <scope>NUCLEOTIDE SEQUENCE [LARGE SCALE GENOMIC DNA]</scope>
    <source>
        <strain evidence="1 2">DSM 45274</strain>
    </source>
</reference>
<dbReference type="InterPro" id="IPR015315">
    <property type="entry name" value="DUF1963"/>
</dbReference>
<evidence type="ECO:0000313" key="1">
    <source>
        <dbReference type="EMBL" id="AKK06377.1"/>
    </source>
</evidence>
<organism evidence="1 2">
    <name type="scientific">Corynebacterium mustelae</name>
    <dbReference type="NCBI Taxonomy" id="571915"/>
    <lineage>
        <taxon>Bacteria</taxon>
        <taxon>Bacillati</taxon>
        <taxon>Actinomycetota</taxon>
        <taxon>Actinomycetes</taxon>
        <taxon>Mycobacteriales</taxon>
        <taxon>Corynebacteriaceae</taxon>
        <taxon>Corynebacterium</taxon>
    </lineage>
</organism>
<dbReference type="PATRIC" id="fig|571915.4.peg.2189"/>
<accession>A0A0G3H5G2</accession>
<protein>
    <submittedName>
        <fullName evidence="1">Putative DUF1963 family protein</fullName>
    </submittedName>
</protein>
<reference evidence="2" key="2">
    <citation type="submission" date="2015-05" db="EMBL/GenBank/DDBJ databases">
        <title>Complete genome sequence of Corynebacterium mustelae DSM 45274, isolated from various tissues of a male ferret with lethal sepsis.</title>
        <authorList>
            <person name="Ruckert C."/>
            <person name="Albersmeier A."/>
            <person name="Winkler A."/>
            <person name="Tauch A."/>
        </authorList>
    </citation>
    <scope>NUCLEOTIDE SEQUENCE [LARGE SCALE GENOMIC DNA]</scope>
    <source>
        <strain evidence="2">DSM 45274</strain>
    </source>
</reference>
<keyword evidence="2" id="KW-1185">Reference proteome</keyword>
<sequence length="270" mass="30336">MFHSIQDIATAIIQRDQRILDPYTEVICQSAKPAIWFTIGAPVTKETPIGISRIGGAPDVPHDFVWPTNNGEPLTFLYQLLIDDQLIAVFIGDHGSGADVPHHVEFFPKNTPLAPAAVPKNRQLPRFYDDTNPRSVFATPHTLTAHEGLDLPRWVSTAYEKLLDIVPDDEDIIEDFAETYEQFILMAEPDHGNVIVRFGDYHRGIGYDPAEFITDGSNVADWSLLTCLESVEPSEQLELDKLCIWDAGYFQILQRTDTNGNRHTYGSLET</sequence>
<gene>
    <name evidence="1" type="ORF">CMUST_10305</name>
</gene>
<dbReference type="InterPro" id="IPR035948">
    <property type="entry name" value="YwqG-like_sf"/>
</dbReference>
<name>A0A0G3H5G2_9CORY</name>
<dbReference type="AlphaFoldDB" id="A0A0G3H5G2"/>
<dbReference type="Gene3D" id="2.30.320.10">
    <property type="entry name" value="YwqG-like"/>
    <property type="match status" value="1"/>
</dbReference>
<dbReference type="STRING" id="571915.CMUST_10305"/>
<dbReference type="OrthoDB" id="4428196at2"/>
<dbReference type="EMBL" id="CP011542">
    <property type="protein sequence ID" value="AKK06377.1"/>
    <property type="molecule type" value="Genomic_DNA"/>
</dbReference>
<dbReference type="Proteomes" id="UP000035199">
    <property type="component" value="Chromosome"/>
</dbReference>
<dbReference type="KEGG" id="cmv:CMUST_10305"/>